<organism evidence="1 2">
    <name type="scientific">Leucobacter luti</name>
    <dbReference type="NCBI Taxonomy" id="340320"/>
    <lineage>
        <taxon>Bacteria</taxon>
        <taxon>Bacillati</taxon>
        <taxon>Actinomycetota</taxon>
        <taxon>Actinomycetes</taxon>
        <taxon>Micrococcales</taxon>
        <taxon>Microbacteriaceae</taxon>
        <taxon>Leucobacter</taxon>
    </lineage>
</organism>
<dbReference type="AlphaFoldDB" id="A0A4Q7U3K2"/>
<protein>
    <submittedName>
        <fullName evidence="1">Uncharacterized protein</fullName>
    </submittedName>
</protein>
<reference evidence="1 2" key="1">
    <citation type="journal article" date="2015" name="Stand. Genomic Sci.">
        <title>Genomic Encyclopedia of Bacterial and Archaeal Type Strains, Phase III: the genomes of soil and plant-associated and newly described type strains.</title>
        <authorList>
            <person name="Whitman W.B."/>
            <person name="Woyke T."/>
            <person name="Klenk H.P."/>
            <person name="Zhou Y."/>
            <person name="Lilburn T.G."/>
            <person name="Beck B.J."/>
            <person name="De Vos P."/>
            <person name="Vandamme P."/>
            <person name="Eisen J.A."/>
            <person name="Garrity G."/>
            <person name="Hugenholtz P."/>
            <person name="Kyrpides N.C."/>
        </authorList>
    </citation>
    <scope>NUCLEOTIDE SEQUENCE [LARGE SCALE GENOMIC DNA]</scope>
    <source>
        <strain evidence="1 2">RF6</strain>
    </source>
</reference>
<dbReference type="EMBL" id="SHKI01000003">
    <property type="protein sequence ID" value="RZT66762.1"/>
    <property type="molecule type" value="Genomic_DNA"/>
</dbReference>
<keyword evidence="2" id="KW-1185">Reference proteome</keyword>
<dbReference type="Proteomes" id="UP000291832">
    <property type="component" value="Unassembled WGS sequence"/>
</dbReference>
<proteinExistence type="predicted"/>
<comment type="caution">
    <text evidence="1">The sequence shown here is derived from an EMBL/GenBank/DDBJ whole genome shotgun (WGS) entry which is preliminary data.</text>
</comment>
<evidence type="ECO:0000313" key="1">
    <source>
        <dbReference type="EMBL" id="RZT66762.1"/>
    </source>
</evidence>
<accession>A0A4Q7U3K2</accession>
<gene>
    <name evidence="1" type="ORF">EV139_0889</name>
</gene>
<evidence type="ECO:0000313" key="2">
    <source>
        <dbReference type="Proteomes" id="UP000291832"/>
    </source>
</evidence>
<sequence>MANVNGAINTMINPTPERIEAAAEAIYNHERLIAPSGLHWPTWSELRGGTVAEARKKWALAALVAAAGATPQEPGGINLFRDLGYDESDPAVIAARAGVAAEHQEAGEPHDCTGVAMIGELESLKQLLDAQRQRGDFWERRYKETAQVDEAKLAEVLVRGLTYSTGLDAETNNAIAAVQANDAAEWLRGGGQ</sequence>
<name>A0A4Q7U3K2_9MICO</name>
<dbReference type="RefSeq" id="WP_130453111.1">
    <property type="nucleotide sequence ID" value="NZ_QYAG01000001.1"/>
</dbReference>